<dbReference type="InterPro" id="IPR001279">
    <property type="entry name" value="Metallo-B-lactamas"/>
</dbReference>
<reference evidence="2 3" key="1">
    <citation type="submission" date="2018-08" db="EMBL/GenBank/DDBJ databases">
        <title>A genome reference for cultivated species of the human gut microbiota.</title>
        <authorList>
            <person name="Zou Y."/>
            <person name="Xue W."/>
            <person name="Luo G."/>
        </authorList>
    </citation>
    <scope>NUCLEOTIDE SEQUENCE [LARGE SCALE GENOMIC DNA]</scope>
    <source>
        <strain evidence="2 3">AF45-17</strain>
    </source>
</reference>
<dbReference type="GO" id="GO:0016787">
    <property type="term" value="F:hydrolase activity"/>
    <property type="evidence" value="ECO:0007669"/>
    <property type="project" value="UniProtKB-KW"/>
</dbReference>
<dbReference type="RefSeq" id="WP_015514620.1">
    <property type="nucleotide sequence ID" value="NZ_JAQDKA010000005.1"/>
</dbReference>
<dbReference type="PANTHER" id="PTHR23131:SF0">
    <property type="entry name" value="ENDORIBONUCLEASE LACTB2"/>
    <property type="match status" value="1"/>
</dbReference>
<gene>
    <name evidence="2" type="ORF">DW070_04275</name>
</gene>
<dbReference type="Gene3D" id="3.60.15.10">
    <property type="entry name" value="Ribonuclease Z/Hydroxyacylglutathione hydrolase-like"/>
    <property type="match status" value="1"/>
</dbReference>
<dbReference type="PANTHER" id="PTHR23131">
    <property type="entry name" value="ENDORIBONUCLEASE LACTB2"/>
    <property type="match status" value="1"/>
</dbReference>
<keyword evidence="2" id="KW-0378">Hydrolase</keyword>
<dbReference type="EMBL" id="QVEP01000007">
    <property type="protein sequence ID" value="RGB81018.1"/>
    <property type="molecule type" value="Genomic_DNA"/>
</dbReference>
<sequence>MSQFYYLNDEILGSCHLAVGKRNTVLFDPGMAWYGEKTVEKIKEIIGDRPIDAVFLTHSHYDHVGALPVIKKYWPDAMVFGAAYAGRVFSKLSAKRLIRELSASAAQLNGTALPDDYSTRAIQLDQMLIGGETINVGDVCVQSIKTVGHTKDCLSYLIDGHDLLASETIGSINTEDDYMPQFLVSCEEAMKSIDSCRNSGAKKLWLTHHGEVGEATPELWQWFEDGLTAAKSRILEIIRDNETPEEQLKAMEAVFWRPEKKGGWPQKAFDLNAESMLKTIKSENFLSHSKFTK</sequence>
<name>A0A3E2TQM3_9FIRM</name>
<dbReference type="SUPFAM" id="SSF56281">
    <property type="entry name" value="Metallo-hydrolase/oxidoreductase"/>
    <property type="match status" value="1"/>
</dbReference>
<accession>A0A3E2TQM3</accession>
<evidence type="ECO:0000313" key="3">
    <source>
        <dbReference type="Proteomes" id="UP000260773"/>
    </source>
</evidence>
<dbReference type="Pfam" id="PF00753">
    <property type="entry name" value="Lactamase_B"/>
    <property type="match status" value="1"/>
</dbReference>
<dbReference type="InterPro" id="IPR050662">
    <property type="entry name" value="Sec-metab_biosynth-thioest"/>
</dbReference>
<dbReference type="SMART" id="SM00849">
    <property type="entry name" value="Lactamase_B"/>
    <property type="match status" value="1"/>
</dbReference>
<comment type="caution">
    <text evidence="2">The sequence shown here is derived from an EMBL/GenBank/DDBJ whole genome shotgun (WGS) entry which is preliminary data.</text>
</comment>
<dbReference type="CDD" id="cd06262">
    <property type="entry name" value="metallo-hydrolase-like_MBL-fold"/>
    <property type="match status" value="1"/>
</dbReference>
<feature type="domain" description="Metallo-beta-lactamase" evidence="1">
    <location>
        <begin position="12"/>
        <end position="208"/>
    </location>
</feature>
<evidence type="ECO:0000259" key="1">
    <source>
        <dbReference type="SMART" id="SM00849"/>
    </source>
</evidence>
<protein>
    <submittedName>
        <fullName evidence="2">MBL fold metallo-hydrolase</fullName>
    </submittedName>
</protein>
<evidence type="ECO:0000313" key="2">
    <source>
        <dbReference type="EMBL" id="RGB81018.1"/>
    </source>
</evidence>
<dbReference type="InterPro" id="IPR036866">
    <property type="entry name" value="RibonucZ/Hydroxyglut_hydro"/>
</dbReference>
<proteinExistence type="predicted"/>
<dbReference type="Proteomes" id="UP000260773">
    <property type="component" value="Unassembled WGS sequence"/>
</dbReference>
<organism evidence="2 3">
    <name type="scientific">Coprococcus catus</name>
    <dbReference type="NCBI Taxonomy" id="116085"/>
    <lineage>
        <taxon>Bacteria</taxon>
        <taxon>Bacillati</taxon>
        <taxon>Bacillota</taxon>
        <taxon>Clostridia</taxon>
        <taxon>Lachnospirales</taxon>
        <taxon>Lachnospiraceae</taxon>
        <taxon>Coprococcus</taxon>
    </lineage>
</organism>
<dbReference type="AlphaFoldDB" id="A0A3E2TQM3"/>